<feature type="domain" description="NAC" evidence="6">
    <location>
        <begin position="12"/>
        <end position="165"/>
    </location>
</feature>
<dbReference type="Proteomes" id="UP001419268">
    <property type="component" value="Unassembled WGS sequence"/>
</dbReference>
<dbReference type="PANTHER" id="PTHR31744">
    <property type="entry name" value="PROTEIN CUP-SHAPED COTYLEDON 2-RELATED"/>
    <property type="match status" value="1"/>
</dbReference>
<dbReference type="GO" id="GO:0003677">
    <property type="term" value="F:DNA binding"/>
    <property type="evidence" value="ECO:0007669"/>
    <property type="project" value="UniProtKB-KW"/>
</dbReference>
<dbReference type="SUPFAM" id="SSF101941">
    <property type="entry name" value="NAC domain"/>
    <property type="match status" value="1"/>
</dbReference>
<protein>
    <recommendedName>
        <fullName evidence="6">NAC domain-containing protein</fullName>
    </recommendedName>
</protein>
<keyword evidence="4" id="KW-0539">Nucleus</keyword>
<keyword evidence="8" id="KW-1185">Reference proteome</keyword>
<dbReference type="PANTHER" id="PTHR31744:SF96">
    <property type="entry name" value="NAC DOMAIN-CONTAINING PROTEIN 21_22"/>
    <property type="match status" value="1"/>
</dbReference>
<evidence type="ECO:0000313" key="8">
    <source>
        <dbReference type="Proteomes" id="UP001419268"/>
    </source>
</evidence>
<evidence type="ECO:0000256" key="2">
    <source>
        <dbReference type="ARBA" id="ARBA00023125"/>
    </source>
</evidence>
<dbReference type="Gene3D" id="2.170.150.80">
    <property type="entry name" value="NAC domain"/>
    <property type="match status" value="1"/>
</dbReference>
<keyword evidence="2" id="KW-0238">DNA-binding</keyword>
<feature type="region of interest" description="Disordered" evidence="5">
    <location>
        <begin position="169"/>
        <end position="201"/>
    </location>
</feature>
<comment type="caution">
    <text evidence="7">The sequence shown here is derived from an EMBL/GenBank/DDBJ whole genome shotgun (WGS) entry which is preliminary data.</text>
</comment>
<dbReference type="Pfam" id="PF02365">
    <property type="entry name" value="NAM"/>
    <property type="match status" value="1"/>
</dbReference>
<evidence type="ECO:0000259" key="6">
    <source>
        <dbReference type="PROSITE" id="PS51005"/>
    </source>
</evidence>
<keyword evidence="1" id="KW-0805">Transcription regulation</keyword>
<sequence length="296" mass="33445">MLNLLSMVEAKLPPGFRFHPRDEELVCDYLMKKVMGMTENSQAFPLLMEVDLNSCEPWDLPAEAACVGGREWYFYNQLDRKYATGARTNRATTSGYWKATGKDRRIVKEGLLVGMKKTLVFYQGRAPKGKKSNWVMHEHRIHGPSRPSTLHTFQGDWVLCKVYYKGNRDSTNSSDAKKDNYDEVDVPTRSSPSPSLPPLTPTDSYIIFDQTPPNTKEFVQVPCFSISTSHQTNPNISHFAHLIPPKNLSHLDAFPQCDAGPTLACDSQVLRVVLDHLTMFETKTKGELYSPSGLNR</sequence>
<evidence type="ECO:0000256" key="4">
    <source>
        <dbReference type="ARBA" id="ARBA00023242"/>
    </source>
</evidence>
<dbReference type="GO" id="GO:0006355">
    <property type="term" value="P:regulation of DNA-templated transcription"/>
    <property type="evidence" value="ECO:0007669"/>
    <property type="project" value="InterPro"/>
</dbReference>
<name>A0AAP0EBM8_9MAGN</name>
<keyword evidence="3" id="KW-0804">Transcription</keyword>
<dbReference type="InterPro" id="IPR003441">
    <property type="entry name" value="NAC-dom"/>
</dbReference>
<evidence type="ECO:0000256" key="1">
    <source>
        <dbReference type="ARBA" id="ARBA00023015"/>
    </source>
</evidence>
<gene>
    <name evidence="7" type="ORF">Scep_027675</name>
</gene>
<evidence type="ECO:0000313" key="7">
    <source>
        <dbReference type="EMBL" id="KAK9088593.1"/>
    </source>
</evidence>
<evidence type="ECO:0000256" key="5">
    <source>
        <dbReference type="SAM" id="MobiDB-lite"/>
    </source>
</evidence>
<organism evidence="7 8">
    <name type="scientific">Stephania cephalantha</name>
    <dbReference type="NCBI Taxonomy" id="152367"/>
    <lineage>
        <taxon>Eukaryota</taxon>
        <taxon>Viridiplantae</taxon>
        <taxon>Streptophyta</taxon>
        <taxon>Embryophyta</taxon>
        <taxon>Tracheophyta</taxon>
        <taxon>Spermatophyta</taxon>
        <taxon>Magnoliopsida</taxon>
        <taxon>Ranunculales</taxon>
        <taxon>Menispermaceae</taxon>
        <taxon>Menispermoideae</taxon>
        <taxon>Cissampelideae</taxon>
        <taxon>Stephania</taxon>
    </lineage>
</organism>
<proteinExistence type="predicted"/>
<evidence type="ECO:0000256" key="3">
    <source>
        <dbReference type="ARBA" id="ARBA00023163"/>
    </source>
</evidence>
<dbReference type="PROSITE" id="PS51005">
    <property type="entry name" value="NAC"/>
    <property type="match status" value="1"/>
</dbReference>
<dbReference type="InterPro" id="IPR036093">
    <property type="entry name" value="NAC_dom_sf"/>
</dbReference>
<accession>A0AAP0EBM8</accession>
<reference evidence="7 8" key="1">
    <citation type="submission" date="2024-01" db="EMBL/GenBank/DDBJ databases">
        <title>Genome assemblies of Stephania.</title>
        <authorList>
            <person name="Yang L."/>
        </authorList>
    </citation>
    <scope>NUCLEOTIDE SEQUENCE [LARGE SCALE GENOMIC DNA]</scope>
    <source>
        <strain evidence="7">JXDWG</strain>
        <tissue evidence="7">Leaf</tissue>
    </source>
</reference>
<dbReference type="EMBL" id="JBBNAG010000012">
    <property type="protein sequence ID" value="KAK9088593.1"/>
    <property type="molecule type" value="Genomic_DNA"/>
</dbReference>
<dbReference type="AlphaFoldDB" id="A0AAP0EBM8"/>